<feature type="compositionally biased region" description="Basic and acidic residues" evidence="1">
    <location>
        <begin position="10"/>
        <end position="26"/>
    </location>
</feature>
<evidence type="ECO:0000313" key="3">
    <source>
        <dbReference type="Proteomes" id="UP000009168"/>
    </source>
</evidence>
<dbReference type="SUPFAM" id="SSF52540">
    <property type="entry name" value="P-loop containing nucleoside triphosphate hydrolases"/>
    <property type="match status" value="1"/>
</dbReference>
<dbReference type="InterPro" id="IPR036412">
    <property type="entry name" value="HAD-like_sf"/>
</dbReference>
<dbReference type="RefSeq" id="XP_001016646.2">
    <property type="nucleotide sequence ID" value="XM_001016646.2"/>
</dbReference>
<dbReference type="GO" id="GO:0046404">
    <property type="term" value="F:ATP-dependent polydeoxyribonucleotide 5'-hydroxyl-kinase activity"/>
    <property type="evidence" value="ECO:0007669"/>
    <property type="project" value="TreeGrafter"/>
</dbReference>
<feature type="region of interest" description="Disordered" evidence="1">
    <location>
        <begin position="1"/>
        <end position="42"/>
    </location>
</feature>
<dbReference type="InterPro" id="IPR013954">
    <property type="entry name" value="PNK3P"/>
</dbReference>
<dbReference type="GeneID" id="7846729"/>
<dbReference type="InterPro" id="IPR006551">
    <property type="entry name" value="Polynucleotide_phosphatase"/>
</dbReference>
<dbReference type="Pfam" id="PF13671">
    <property type="entry name" value="AAA_33"/>
    <property type="match status" value="1"/>
</dbReference>
<dbReference type="InParanoid" id="I7LV03"/>
<dbReference type="PANTHER" id="PTHR12083">
    <property type="entry name" value="BIFUNCTIONAL POLYNUCLEOTIDE PHOSPHATASE/KINASE"/>
    <property type="match status" value="1"/>
</dbReference>
<organism evidence="2 3">
    <name type="scientific">Tetrahymena thermophila (strain SB210)</name>
    <dbReference type="NCBI Taxonomy" id="312017"/>
    <lineage>
        <taxon>Eukaryota</taxon>
        <taxon>Sar</taxon>
        <taxon>Alveolata</taxon>
        <taxon>Ciliophora</taxon>
        <taxon>Intramacronucleata</taxon>
        <taxon>Oligohymenophorea</taxon>
        <taxon>Hymenostomatida</taxon>
        <taxon>Tetrahymenina</taxon>
        <taxon>Tetrahymenidae</taxon>
        <taxon>Tetrahymena</taxon>
    </lineage>
</organism>
<sequence length="417" mass="47854">MSSKSTRSAAKKEEKQIEKVPKKQNSDEEEQEEEKKDNKQSIEYTWSTHKTIGVGIPKGHIAESDKIASFDMDYTIIRTKSGKKFPQNEHDWLLWDVKVKSKMQQLYKDGFTIVIFSNQGGIGKGHTTHKEINTKITNIANELELPIFSLYATQEDENKKPNKGMWEYFLQKIKTKPTFDEKNSFYCGDAAGRKAPVKDFSDSDLKFALNIGLTFYTPDQLFLDKKENISTTDFFNPKNLPTQGDLFKQKGVKTSSDKQEMIIMVGSAGSGKSTFVENYLKDYVRINRDTLKTMPKCLEAAEKAIQQKKNVVIDNTNPTVESRKDFIALAKKHKIQVRAFDLQITKDLAFHLDNQRENNKNRTHFSKRVGKIPIHKFFKDYQAPTEQEGFDQIGTVNFIAGPFNNKADEESFFSFTK</sequence>
<reference evidence="3" key="1">
    <citation type="journal article" date="2006" name="PLoS Biol.">
        <title>Macronuclear genome sequence of the ciliate Tetrahymena thermophila, a model eukaryote.</title>
        <authorList>
            <person name="Eisen J.A."/>
            <person name="Coyne R.S."/>
            <person name="Wu M."/>
            <person name="Wu D."/>
            <person name="Thiagarajan M."/>
            <person name="Wortman J.R."/>
            <person name="Badger J.H."/>
            <person name="Ren Q."/>
            <person name="Amedeo P."/>
            <person name="Jones K.M."/>
            <person name="Tallon L.J."/>
            <person name="Delcher A.L."/>
            <person name="Salzberg S.L."/>
            <person name="Silva J.C."/>
            <person name="Haas B.J."/>
            <person name="Majoros W.H."/>
            <person name="Farzad M."/>
            <person name="Carlton J.M."/>
            <person name="Smith R.K. Jr."/>
            <person name="Garg J."/>
            <person name="Pearlman R.E."/>
            <person name="Karrer K.M."/>
            <person name="Sun L."/>
            <person name="Manning G."/>
            <person name="Elde N.C."/>
            <person name="Turkewitz A.P."/>
            <person name="Asai D.J."/>
            <person name="Wilkes D.E."/>
            <person name="Wang Y."/>
            <person name="Cai H."/>
            <person name="Collins K."/>
            <person name="Stewart B.A."/>
            <person name="Lee S.R."/>
            <person name="Wilamowska K."/>
            <person name="Weinberg Z."/>
            <person name="Ruzzo W.L."/>
            <person name="Wloga D."/>
            <person name="Gaertig J."/>
            <person name="Frankel J."/>
            <person name="Tsao C.-C."/>
            <person name="Gorovsky M.A."/>
            <person name="Keeling P.J."/>
            <person name="Waller R.F."/>
            <person name="Patron N.J."/>
            <person name="Cherry J.M."/>
            <person name="Stover N.A."/>
            <person name="Krieger C.J."/>
            <person name="del Toro C."/>
            <person name="Ryder H.F."/>
            <person name="Williamson S.C."/>
            <person name="Barbeau R.A."/>
            <person name="Hamilton E.P."/>
            <person name="Orias E."/>
        </authorList>
    </citation>
    <scope>NUCLEOTIDE SEQUENCE [LARGE SCALE GENOMIC DNA]</scope>
    <source>
        <strain evidence="3">SB210</strain>
    </source>
</reference>
<dbReference type="InterPro" id="IPR023214">
    <property type="entry name" value="HAD_sf"/>
</dbReference>
<protein>
    <submittedName>
        <fullName evidence="2">DNA 3'-phosphatase</fullName>
    </submittedName>
</protein>
<dbReference type="Gene3D" id="3.40.50.300">
    <property type="entry name" value="P-loop containing nucleotide triphosphate hydrolases"/>
    <property type="match status" value="1"/>
</dbReference>
<name>I7LV03_TETTS</name>
<dbReference type="Proteomes" id="UP000009168">
    <property type="component" value="Unassembled WGS sequence"/>
</dbReference>
<dbReference type="GO" id="GO:0003690">
    <property type="term" value="F:double-stranded DNA binding"/>
    <property type="evidence" value="ECO:0007669"/>
    <property type="project" value="TreeGrafter"/>
</dbReference>
<dbReference type="EMBL" id="GG662693">
    <property type="protein sequence ID" value="EAR96401.2"/>
    <property type="molecule type" value="Genomic_DNA"/>
</dbReference>
<evidence type="ECO:0000313" key="2">
    <source>
        <dbReference type="EMBL" id="EAR96401.2"/>
    </source>
</evidence>
<dbReference type="InterPro" id="IPR027417">
    <property type="entry name" value="P-loop_NTPase"/>
</dbReference>
<dbReference type="AlphaFoldDB" id="I7LV03"/>
<dbReference type="InterPro" id="IPR006549">
    <property type="entry name" value="HAD-SF_hydro_IIIA"/>
</dbReference>
<dbReference type="NCBIfam" id="TIGR01662">
    <property type="entry name" value="HAD-SF-IIIA"/>
    <property type="match status" value="1"/>
</dbReference>
<dbReference type="FunFam" id="3.40.50.300:FF:000737">
    <property type="entry name" value="Bifunctional polynucleotide phosphatase/kinase"/>
    <property type="match status" value="1"/>
</dbReference>
<dbReference type="SUPFAM" id="SSF56784">
    <property type="entry name" value="HAD-like"/>
    <property type="match status" value="1"/>
</dbReference>
<dbReference type="GO" id="GO:0006281">
    <property type="term" value="P:DNA repair"/>
    <property type="evidence" value="ECO:0007669"/>
    <property type="project" value="TreeGrafter"/>
</dbReference>
<gene>
    <name evidence="2" type="ORF">TTHERM_00190690</name>
</gene>
<dbReference type="GO" id="GO:0046403">
    <property type="term" value="F:polynucleotide 3'-phosphatase activity"/>
    <property type="evidence" value="ECO:0007669"/>
    <property type="project" value="TreeGrafter"/>
</dbReference>
<proteinExistence type="predicted"/>
<dbReference type="FunCoup" id="I7LV03">
    <property type="interactions" value="136"/>
</dbReference>
<dbReference type="KEGG" id="tet:TTHERM_00190690"/>
<dbReference type="eggNOG" id="KOG2134">
    <property type="taxonomic scope" value="Eukaryota"/>
</dbReference>
<dbReference type="PANTHER" id="PTHR12083:SF9">
    <property type="entry name" value="BIFUNCTIONAL POLYNUCLEOTIDE PHOSPHATASE_KINASE"/>
    <property type="match status" value="1"/>
</dbReference>
<keyword evidence="3" id="KW-1185">Reference proteome</keyword>
<dbReference type="Pfam" id="PF08645">
    <property type="entry name" value="PNK3P"/>
    <property type="match status" value="1"/>
</dbReference>
<dbReference type="STRING" id="312017.I7LV03"/>
<accession>I7LV03</accession>
<dbReference type="Gene3D" id="3.40.50.1000">
    <property type="entry name" value="HAD superfamily/HAD-like"/>
    <property type="match status" value="1"/>
</dbReference>
<dbReference type="NCBIfam" id="TIGR01664">
    <property type="entry name" value="DNA-3'-Pase"/>
    <property type="match status" value="1"/>
</dbReference>
<dbReference type="OrthoDB" id="19045at2759"/>
<evidence type="ECO:0000256" key="1">
    <source>
        <dbReference type="SAM" id="MobiDB-lite"/>
    </source>
</evidence>